<dbReference type="AlphaFoldDB" id="A0A6C0LLK3"/>
<evidence type="ECO:0000256" key="1">
    <source>
        <dbReference type="SAM" id="Phobius"/>
    </source>
</evidence>
<protein>
    <submittedName>
        <fullName evidence="2">Uncharacterized protein</fullName>
    </submittedName>
</protein>
<organism evidence="2">
    <name type="scientific">viral metagenome</name>
    <dbReference type="NCBI Taxonomy" id="1070528"/>
    <lineage>
        <taxon>unclassified sequences</taxon>
        <taxon>metagenomes</taxon>
        <taxon>organismal metagenomes</taxon>
    </lineage>
</organism>
<dbReference type="EMBL" id="MN740520">
    <property type="protein sequence ID" value="QHU30778.1"/>
    <property type="molecule type" value="Genomic_DNA"/>
</dbReference>
<sequence length="78" mass="8917">MYSHFVIAAIISVVFFITKAVENKFTNEENKKPVKFIVRDTLLVYFSVVVGQFVIEQFNSIEQSGGNHTPVFTDNPEF</sequence>
<accession>A0A6C0LLK3</accession>
<proteinExistence type="predicted"/>
<keyword evidence="1" id="KW-0812">Transmembrane</keyword>
<reference evidence="2" key="1">
    <citation type="journal article" date="2020" name="Nature">
        <title>Giant virus diversity and host interactions through global metagenomics.</title>
        <authorList>
            <person name="Schulz F."/>
            <person name="Roux S."/>
            <person name="Paez-Espino D."/>
            <person name="Jungbluth S."/>
            <person name="Walsh D.A."/>
            <person name="Denef V.J."/>
            <person name="McMahon K.D."/>
            <person name="Konstantinidis K.T."/>
            <person name="Eloe-Fadrosh E.A."/>
            <person name="Kyrpides N.C."/>
            <person name="Woyke T."/>
        </authorList>
    </citation>
    <scope>NUCLEOTIDE SEQUENCE</scope>
    <source>
        <strain evidence="2">GVMAG-M-3300027892-73</strain>
    </source>
</reference>
<keyword evidence="1" id="KW-1133">Transmembrane helix</keyword>
<name>A0A6C0LLK3_9ZZZZ</name>
<keyword evidence="1" id="KW-0472">Membrane</keyword>
<feature type="transmembrane region" description="Helical" evidence="1">
    <location>
        <begin position="36"/>
        <end position="55"/>
    </location>
</feature>
<evidence type="ECO:0000313" key="2">
    <source>
        <dbReference type="EMBL" id="QHU30778.1"/>
    </source>
</evidence>